<dbReference type="InterPro" id="IPR036283">
    <property type="entry name" value="NOB1_Zf-like_sf"/>
</dbReference>
<accession>A0A941AZZ6</accession>
<keyword evidence="3" id="KW-1185">Reference proteome</keyword>
<gene>
    <name evidence="2" type="ORF">J3495_15965</name>
</gene>
<comment type="caution">
    <text evidence="2">The sequence shown here is derived from an EMBL/GenBank/DDBJ whole genome shotgun (WGS) entry which is preliminary data.</text>
</comment>
<evidence type="ECO:0000313" key="3">
    <source>
        <dbReference type="Proteomes" id="UP000675047"/>
    </source>
</evidence>
<dbReference type="Proteomes" id="UP000675047">
    <property type="component" value="Unassembled WGS sequence"/>
</dbReference>
<dbReference type="EMBL" id="JAGFBV010000030">
    <property type="protein sequence ID" value="MBP4139572.1"/>
    <property type="molecule type" value="Genomic_DNA"/>
</dbReference>
<reference evidence="2 3" key="1">
    <citation type="submission" date="2021-03" db="EMBL/GenBank/DDBJ databases">
        <title>Flavobacterium Flabelliformis Sp. Nov. And Flavobacterium Geliluteum Sp. Nov., Two Novel Multidrug Resistant Psychrophilic Species Isolated From Antarctica.</title>
        <authorList>
            <person name="Kralova S."/>
            <person name="Busse H.J."/>
            <person name="Bezdicek M."/>
            <person name="Nykrynova M."/>
            <person name="Kroupova E."/>
            <person name="Krsek D."/>
            <person name="Sedlacek I."/>
        </authorList>
    </citation>
    <scope>NUCLEOTIDE SEQUENCE [LARGE SCALE GENOMIC DNA]</scope>
    <source>
        <strain evidence="2 3">P7388</strain>
    </source>
</reference>
<evidence type="ECO:0000259" key="1">
    <source>
        <dbReference type="Pfam" id="PF08772"/>
    </source>
</evidence>
<dbReference type="Gene3D" id="6.20.210.10">
    <property type="entry name" value="Nin one binding (NOB1), Zn-ribbon-like"/>
    <property type="match status" value="1"/>
</dbReference>
<evidence type="ECO:0000313" key="2">
    <source>
        <dbReference type="EMBL" id="MBP4139572.1"/>
    </source>
</evidence>
<dbReference type="InterPro" id="IPR014881">
    <property type="entry name" value="NOB1_Zn-bd"/>
</dbReference>
<proteinExistence type="predicted"/>
<dbReference type="AlphaFoldDB" id="A0A941AZZ6"/>
<dbReference type="SUPFAM" id="SSF144206">
    <property type="entry name" value="NOB1 zinc finger-like"/>
    <property type="match status" value="1"/>
</dbReference>
<organism evidence="2 3">
    <name type="scientific">Flavobacterium geliluteum</name>
    <dbReference type="NCBI Taxonomy" id="2816120"/>
    <lineage>
        <taxon>Bacteria</taxon>
        <taxon>Pseudomonadati</taxon>
        <taxon>Bacteroidota</taxon>
        <taxon>Flavobacteriia</taxon>
        <taxon>Flavobacteriales</taxon>
        <taxon>Flavobacteriaceae</taxon>
        <taxon>Flavobacterium</taxon>
    </lineage>
</organism>
<feature type="domain" description="Nin one binding (NOB1) Zn-ribbon-like" evidence="1">
    <location>
        <begin position="70"/>
        <end position="127"/>
    </location>
</feature>
<protein>
    <recommendedName>
        <fullName evidence="1">Nin one binding (NOB1) Zn-ribbon-like domain-containing protein</fullName>
    </recommendedName>
</protein>
<dbReference type="Pfam" id="PF08772">
    <property type="entry name" value="Zn_ribbon_NOB1"/>
    <property type="match status" value="1"/>
</dbReference>
<name>A0A941AZZ6_9FLAO</name>
<dbReference type="RefSeq" id="WP_210667540.1">
    <property type="nucleotide sequence ID" value="NZ_JAGFBV010000030.1"/>
</dbReference>
<sequence>MEKLWCWRCKTEVPMLNEEEFAVATKLYRTGFATGTCNMTREERFKDVLDYYFELTGVRPTECNSIMHHRIKQYGPPCENCSKPYRTPKASFCAACGHKRPIKITSTLYNTPQIKQKWWKKLKILNRAG</sequence>